<comment type="caution">
    <text evidence="1">The sequence shown here is derived from an EMBL/GenBank/DDBJ whole genome shotgun (WGS) entry which is preliminary data.</text>
</comment>
<sequence>MAFDVAVDVAFDVAVDVAFDVAVDLEFRIGTLPNVAAVSRELWEGMFERSEFAFTPD</sequence>
<dbReference type="Proteomes" id="UP001596045">
    <property type="component" value="Unassembled WGS sequence"/>
</dbReference>
<dbReference type="RefSeq" id="WP_378995991.1">
    <property type="nucleotide sequence ID" value="NZ_JBHSMT010000009.1"/>
</dbReference>
<accession>A0ABW0M904</accession>
<name>A0ABW0M904_9BURK</name>
<protein>
    <submittedName>
        <fullName evidence="1">Uncharacterized protein</fullName>
    </submittedName>
</protein>
<proteinExistence type="predicted"/>
<dbReference type="EMBL" id="JBHSMT010000009">
    <property type="protein sequence ID" value="MFC5473498.1"/>
    <property type="molecule type" value="Genomic_DNA"/>
</dbReference>
<organism evidence="1 2">
    <name type="scientific">Paraherbaspirillum soli</name>
    <dbReference type="NCBI Taxonomy" id="631222"/>
    <lineage>
        <taxon>Bacteria</taxon>
        <taxon>Pseudomonadati</taxon>
        <taxon>Pseudomonadota</taxon>
        <taxon>Betaproteobacteria</taxon>
        <taxon>Burkholderiales</taxon>
        <taxon>Oxalobacteraceae</taxon>
        <taxon>Paraherbaspirillum</taxon>
    </lineage>
</organism>
<reference evidence="2" key="1">
    <citation type="journal article" date="2019" name="Int. J. Syst. Evol. Microbiol.">
        <title>The Global Catalogue of Microorganisms (GCM) 10K type strain sequencing project: providing services to taxonomists for standard genome sequencing and annotation.</title>
        <authorList>
            <consortium name="The Broad Institute Genomics Platform"/>
            <consortium name="The Broad Institute Genome Sequencing Center for Infectious Disease"/>
            <person name="Wu L."/>
            <person name="Ma J."/>
        </authorList>
    </citation>
    <scope>NUCLEOTIDE SEQUENCE [LARGE SCALE GENOMIC DNA]</scope>
    <source>
        <strain evidence="2">JCM 17066</strain>
    </source>
</reference>
<gene>
    <name evidence="1" type="ORF">ACFPM8_05950</name>
</gene>
<evidence type="ECO:0000313" key="2">
    <source>
        <dbReference type="Proteomes" id="UP001596045"/>
    </source>
</evidence>
<keyword evidence="2" id="KW-1185">Reference proteome</keyword>
<evidence type="ECO:0000313" key="1">
    <source>
        <dbReference type="EMBL" id="MFC5473498.1"/>
    </source>
</evidence>